<keyword evidence="2" id="KW-1185">Reference proteome</keyword>
<dbReference type="AlphaFoldDB" id="A0A1K1NUD8"/>
<protein>
    <submittedName>
        <fullName evidence="1">Uncharacterized protein</fullName>
    </submittedName>
</protein>
<evidence type="ECO:0000313" key="2">
    <source>
        <dbReference type="Proteomes" id="UP000183257"/>
    </source>
</evidence>
<reference evidence="2" key="1">
    <citation type="submission" date="2016-11" db="EMBL/GenBank/DDBJ databases">
        <authorList>
            <person name="Varghese N."/>
            <person name="Submissions S."/>
        </authorList>
    </citation>
    <scope>NUCLEOTIDE SEQUENCE [LARGE SCALE GENOMIC DNA]</scope>
    <source>
        <strain evidence="2">DSM 24786</strain>
    </source>
</reference>
<evidence type="ECO:0000313" key="1">
    <source>
        <dbReference type="EMBL" id="SFW38927.1"/>
    </source>
</evidence>
<dbReference type="RefSeq" id="WP_072303059.1">
    <property type="nucleotide sequence ID" value="NZ_FPIY01000002.1"/>
</dbReference>
<gene>
    <name evidence="1" type="ORF">SAMN05660313_01374</name>
</gene>
<proteinExistence type="predicted"/>
<organism evidence="1 2">
    <name type="scientific">Cellulophaga fucicola</name>
    <dbReference type="NCBI Taxonomy" id="76595"/>
    <lineage>
        <taxon>Bacteria</taxon>
        <taxon>Pseudomonadati</taxon>
        <taxon>Bacteroidota</taxon>
        <taxon>Flavobacteriia</taxon>
        <taxon>Flavobacteriales</taxon>
        <taxon>Flavobacteriaceae</taxon>
        <taxon>Cellulophaga</taxon>
    </lineage>
</organism>
<name>A0A1K1NUD8_9FLAO</name>
<dbReference type="EMBL" id="FPIY01000002">
    <property type="protein sequence ID" value="SFW38927.1"/>
    <property type="molecule type" value="Genomic_DNA"/>
</dbReference>
<dbReference type="Proteomes" id="UP000183257">
    <property type="component" value="Unassembled WGS sequence"/>
</dbReference>
<sequence length="206" mass="24017">MDTNLQEFSSTLKEFKQILQTTRFGSHKDFTTRENTKPLRELEEHPLSPELRYLYSNYITLLILPHIHINTYSSLFPKMHIFGKTGAMSSKHNPWKEGKVVIGHSFNKSSRKIWADTTQNLTPIHITDLEGNFMRLTSSINLFFKLLIELCLSYNENRDKEPKCGSHTDLWDLHREEIVSPYFANRIKDLIPASDLFIVTAVFTQE</sequence>
<dbReference type="OrthoDB" id="1427550at2"/>
<accession>A0A1K1NUD8</accession>